<name>A0A7W1XSB3_9BACL</name>
<protein>
    <submittedName>
        <fullName evidence="1">Class I SAM-dependent methyltransferase</fullName>
    </submittedName>
</protein>
<dbReference type="PANTHER" id="PTHR35276:SF1">
    <property type="entry name" value="TRNA (MNM(5)S(2)U34)-METHYLTRANSFERASE, CHLOROPLASTIC"/>
    <property type="match status" value="1"/>
</dbReference>
<dbReference type="EMBL" id="JACEOL010000027">
    <property type="protein sequence ID" value="MBA4602281.1"/>
    <property type="molecule type" value="Genomic_DNA"/>
</dbReference>
<dbReference type="InterPro" id="IPR029063">
    <property type="entry name" value="SAM-dependent_MTases_sf"/>
</dbReference>
<dbReference type="InterPro" id="IPR010719">
    <property type="entry name" value="MnmM_MeTrfase"/>
</dbReference>
<dbReference type="Proteomes" id="UP000538292">
    <property type="component" value="Unassembled WGS sequence"/>
</dbReference>
<dbReference type="GO" id="GO:0032259">
    <property type="term" value="P:methylation"/>
    <property type="evidence" value="ECO:0007669"/>
    <property type="project" value="UniProtKB-KW"/>
</dbReference>
<keyword evidence="2" id="KW-1185">Reference proteome</keyword>
<dbReference type="GO" id="GO:0008168">
    <property type="term" value="F:methyltransferase activity"/>
    <property type="evidence" value="ECO:0007669"/>
    <property type="project" value="UniProtKB-KW"/>
</dbReference>
<evidence type="ECO:0000313" key="1">
    <source>
        <dbReference type="EMBL" id="MBA4602281.1"/>
    </source>
</evidence>
<keyword evidence="1" id="KW-0489">Methyltransferase</keyword>
<comment type="caution">
    <text evidence="1">The sequence shown here is derived from an EMBL/GenBank/DDBJ whole genome shotgun (WGS) entry which is preliminary data.</text>
</comment>
<dbReference type="Gene3D" id="3.40.50.150">
    <property type="entry name" value="Vaccinia Virus protein VP39"/>
    <property type="match status" value="1"/>
</dbReference>
<proteinExistence type="predicted"/>
<reference evidence="1 2" key="1">
    <citation type="submission" date="2020-07" db="EMBL/GenBank/DDBJ databases">
        <title>Thermoactinomyces phylogeny.</title>
        <authorList>
            <person name="Dunlap C."/>
        </authorList>
    </citation>
    <scope>NUCLEOTIDE SEQUENCE [LARGE SCALE GENOMIC DNA]</scope>
    <source>
        <strain evidence="1 2">AMNI-1</strain>
    </source>
</reference>
<accession>A0A7W1XSB3</accession>
<keyword evidence="1" id="KW-0808">Transferase</keyword>
<gene>
    <name evidence="1" type="ORF">H2C83_08110</name>
</gene>
<evidence type="ECO:0000313" key="2">
    <source>
        <dbReference type="Proteomes" id="UP000538292"/>
    </source>
</evidence>
<sequence>MILPSILQSAHQWAAKVLVPGGIAIDATVGNGHDTLFLAQQTGPDGQVFGFDIQKQAIDNTYKRLVHNNQHHQVKLFHCSHHQMQEKLPEQLGGNVHVVMFNLGYLPRGNHQLVTKPDTTLKALEAAIYYLMPGGLCTVALYTGHPGGQTESDQVIRWASSLPSRHYQVMWQQFVNRHQAPSLLIIEKR</sequence>
<dbReference type="Pfam" id="PF06962">
    <property type="entry name" value="rRNA_methylase"/>
    <property type="match status" value="1"/>
</dbReference>
<dbReference type="SUPFAM" id="SSF53335">
    <property type="entry name" value="S-adenosyl-L-methionine-dependent methyltransferases"/>
    <property type="match status" value="1"/>
</dbReference>
<organism evidence="1 2">
    <name type="scientific">Thermoactinomyces mirandus</name>
    <dbReference type="NCBI Taxonomy" id="2756294"/>
    <lineage>
        <taxon>Bacteria</taxon>
        <taxon>Bacillati</taxon>
        <taxon>Bacillota</taxon>
        <taxon>Bacilli</taxon>
        <taxon>Bacillales</taxon>
        <taxon>Thermoactinomycetaceae</taxon>
        <taxon>Thermoactinomyces</taxon>
    </lineage>
</organism>
<dbReference type="PANTHER" id="PTHR35276">
    <property type="entry name" value="S-ADENOSYL-L-METHIONINE-DEPENDENT METHYLTRANSFERASES SUPERFAMILY PROTEIN"/>
    <property type="match status" value="1"/>
</dbReference>
<dbReference type="AlphaFoldDB" id="A0A7W1XSB3"/>